<comment type="similarity">
    <text evidence="5">Belongs to the class-II pyridoxal-phosphate-dependent aminotransferase family. MalY/PatB cystathionine beta-lyase subfamily.</text>
</comment>
<evidence type="ECO:0000256" key="2">
    <source>
        <dbReference type="ARBA" id="ARBA00012224"/>
    </source>
</evidence>
<dbReference type="PANTHER" id="PTHR43525">
    <property type="entry name" value="PROTEIN MALY"/>
    <property type="match status" value="1"/>
</dbReference>
<reference evidence="8" key="1">
    <citation type="submission" date="2023-07" db="EMBL/GenBank/DDBJ databases">
        <title>Bifidobacterium spp. in honeybee.</title>
        <authorList>
            <person name="Olofsson T."/>
        </authorList>
    </citation>
    <scope>NUCLEOTIDE SEQUENCE [LARGE SCALE GENOMIC DNA]</scope>
    <source>
        <strain evidence="8">H1HS16N</strain>
    </source>
</reference>
<evidence type="ECO:0000256" key="3">
    <source>
        <dbReference type="ARBA" id="ARBA00022898"/>
    </source>
</evidence>
<comment type="caution">
    <text evidence="7">The sequence shown here is derived from an EMBL/GenBank/DDBJ whole genome shotgun (WGS) entry which is preliminary data.</text>
</comment>
<keyword evidence="7" id="KW-0808">Transferase</keyword>
<accession>A0ABU3KH85</accession>
<dbReference type="EMBL" id="JASTZZ010000007">
    <property type="protein sequence ID" value="MDT7510062.1"/>
    <property type="molecule type" value="Genomic_DNA"/>
</dbReference>
<dbReference type="Pfam" id="PF00155">
    <property type="entry name" value="Aminotran_1_2"/>
    <property type="match status" value="1"/>
</dbReference>
<evidence type="ECO:0000256" key="5">
    <source>
        <dbReference type="ARBA" id="ARBA00037974"/>
    </source>
</evidence>
<comment type="cofactor">
    <cofactor evidence="1">
        <name>pyridoxal 5'-phosphate</name>
        <dbReference type="ChEBI" id="CHEBI:597326"/>
    </cofactor>
</comment>
<dbReference type="PANTHER" id="PTHR43525:SF1">
    <property type="entry name" value="PROTEIN MALY"/>
    <property type="match status" value="1"/>
</dbReference>
<evidence type="ECO:0000256" key="4">
    <source>
        <dbReference type="ARBA" id="ARBA00023239"/>
    </source>
</evidence>
<dbReference type="Gene3D" id="3.40.640.10">
    <property type="entry name" value="Type I PLP-dependent aspartate aminotransferase-like (Major domain)"/>
    <property type="match status" value="1"/>
</dbReference>
<dbReference type="InterPro" id="IPR051798">
    <property type="entry name" value="Class-II_PLP-Dep_Aminotrans"/>
</dbReference>
<dbReference type="InterPro" id="IPR015421">
    <property type="entry name" value="PyrdxlP-dep_Trfase_major"/>
</dbReference>
<keyword evidence="7" id="KW-0032">Aminotransferase</keyword>
<dbReference type="Proteomes" id="UP001529481">
    <property type="component" value="Unassembled WGS sequence"/>
</dbReference>
<keyword evidence="4" id="KW-0456">Lyase</keyword>
<dbReference type="Gene3D" id="3.90.1150.10">
    <property type="entry name" value="Aspartate Aminotransferase, domain 1"/>
    <property type="match status" value="1"/>
</dbReference>
<keyword evidence="8" id="KW-1185">Reference proteome</keyword>
<name>A0ABU3KH85_9BIFI</name>
<dbReference type="InterPro" id="IPR015424">
    <property type="entry name" value="PyrdxlP-dep_Trfase"/>
</dbReference>
<dbReference type="SUPFAM" id="SSF53383">
    <property type="entry name" value="PLP-dependent transferases"/>
    <property type="match status" value="1"/>
</dbReference>
<organism evidence="7 8">
    <name type="scientific">Bifidobacterium kimbladii</name>
    <dbReference type="NCBI Taxonomy" id="1293826"/>
    <lineage>
        <taxon>Bacteria</taxon>
        <taxon>Bacillati</taxon>
        <taxon>Actinomycetota</taxon>
        <taxon>Actinomycetes</taxon>
        <taxon>Bifidobacteriales</taxon>
        <taxon>Bifidobacteriaceae</taxon>
        <taxon>Bifidobacterium</taxon>
    </lineage>
</organism>
<dbReference type="CDD" id="cd00609">
    <property type="entry name" value="AAT_like"/>
    <property type="match status" value="1"/>
</dbReference>
<dbReference type="EC" id="4.4.1.13" evidence="2"/>
<protein>
    <recommendedName>
        <fullName evidence="2">cysteine-S-conjugate beta-lyase</fullName>
        <ecNumber evidence="2">4.4.1.13</ecNumber>
    </recommendedName>
</protein>
<evidence type="ECO:0000313" key="7">
    <source>
        <dbReference type="EMBL" id="MDT7510062.1"/>
    </source>
</evidence>
<gene>
    <name evidence="7" type="ORF">QRX41_07985</name>
</gene>
<evidence type="ECO:0000313" key="8">
    <source>
        <dbReference type="Proteomes" id="UP001529481"/>
    </source>
</evidence>
<evidence type="ECO:0000259" key="6">
    <source>
        <dbReference type="Pfam" id="PF00155"/>
    </source>
</evidence>
<dbReference type="GO" id="GO:0008483">
    <property type="term" value="F:transaminase activity"/>
    <property type="evidence" value="ECO:0007669"/>
    <property type="project" value="UniProtKB-KW"/>
</dbReference>
<dbReference type="InterPro" id="IPR015422">
    <property type="entry name" value="PyrdxlP-dep_Trfase_small"/>
</dbReference>
<proteinExistence type="inferred from homology"/>
<dbReference type="InterPro" id="IPR004839">
    <property type="entry name" value="Aminotransferase_I/II_large"/>
</dbReference>
<keyword evidence="3" id="KW-0663">Pyridoxal phosphate</keyword>
<dbReference type="RefSeq" id="WP_313839859.1">
    <property type="nucleotide sequence ID" value="NZ_JASTZZ010000007.1"/>
</dbReference>
<evidence type="ECO:0000256" key="1">
    <source>
        <dbReference type="ARBA" id="ARBA00001933"/>
    </source>
</evidence>
<feature type="domain" description="Aminotransferase class I/classII large" evidence="6">
    <location>
        <begin position="30"/>
        <end position="371"/>
    </location>
</feature>
<sequence length="394" mass="43364">MGLLHPVSTQDLGRIHSIRWDDAHRICGDDAISLSVADMDFKAPDPLVQAVVERAQVGDFCYTYLDPSYRQSVCDWFKRRHGWQISPASLVPVGRMVESLPAILREALPPACSVIVPYPAYSPTPTAIKAAGCKVLPWVLKIDGQGKYRFDFDALEDLLDQASAMVITNPHNPTGRVWTRDELAKVAKAAAKHDVLVISDEFHADLIHSGYRFQPYLTSSPEAAGGISFTSPGKTFNIAGLETANIVVPDTDLRHKVEKAIDDAGCHNPRYFAQVATQAGYDHCADWLNELLTEIERHVDLLRDCVAGMDGVKLIEPEGTYLAWIDMRGLGLEDEQIEKRLAEQGLMLDPGTDFGLGGSGFVRINLATTTPILTEALWRMNRALGTSRGKATLQ</sequence>